<keyword evidence="5" id="KW-0808">Transferase</keyword>
<keyword evidence="19" id="KW-1185">Reference proteome</keyword>
<feature type="compositionally biased region" description="Gly residues" evidence="14">
    <location>
        <begin position="1139"/>
        <end position="1150"/>
    </location>
</feature>
<comment type="caution">
    <text evidence="18">The sequence shown here is derived from an EMBL/GenBank/DDBJ whole genome shotgun (WGS) entry which is preliminary data.</text>
</comment>
<evidence type="ECO:0000256" key="9">
    <source>
        <dbReference type="ARBA" id="ARBA00022840"/>
    </source>
</evidence>
<dbReference type="PROSITE" id="PS00889">
    <property type="entry name" value="CNMP_BINDING_2"/>
    <property type="match status" value="2"/>
</dbReference>
<feature type="compositionally biased region" description="Polar residues" evidence="14">
    <location>
        <begin position="1542"/>
        <end position="1551"/>
    </location>
</feature>
<dbReference type="CDD" id="cd00038">
    <property type="entry name" value="CAP_ED"/>
    <property type="match status" value="2"/>
</dbReference>
<dbReference type="InterPro" id="IPR036457">
    <property type="entry name" value="PPM-type-like_dom_sf"/>
</dbReference>
<feature type="compositionally biased region" description="Low complexity" evidence="14">
    <location>
        <begin position="1236"/>
        <end position="1259"/>
    </location>
</feature>
<feature type="region of interest" description="Disordered" evidence="14">
    <location>
        <begin position="1139"/>
        <end position="1175"/>
    </location>
</feature>
<keyword evidence="11" id="KW-0142">cGMP-binding</keyword>
<name>A0A8K1CBS9_PYTOL</name>
<dbReference type="Gene3D" id="2.60.120.10">
    <property type="entry name" value="Jelly Rolls"/>
    <property type="match status" value="2"/>
</dbReference>
<dbReference type="SMART" id="SM00220">
    <property type="entry name" value="S_TKc"/>
    <property type="match status" value="1"/>
</dbReference>
<feature type="compositionally biased region" description="Pro residues" evidence="14">
    <location>
        <begin position="571"/>
        <end position="583"/>
    </location>
</feature>
<feature type="binding site" evidence="13">
    <location>
        <position position="638"/>
    </location>
    <ligand>
        <name>ATP</name>
        <dbReference type="ChEBI" id="CHEBI:30616"/>
    </ligand>
</feature>
<feature type="compositionally biased region" description="Polar residues" evidence="14">
    <location>
        <begin position="1154"/>
        <end position="1167"/>
    </location>
</feature>
<evidence type="ECO:0000259" key="15">
    <source>
        <dbReference type="PROSITE" id="PS50011"/>
    </source>
</evidence>
<dbReference type="SMART" id="SM00332">
    <property type="entry name" value="PP2Cc"/>
    <property type="match status" value="1"/>
</dbReference>
<feature type="region of interest" description="Disordered" evidence="14">
    <location>
        <begin position="1290"/>
        <end position="1325"/>
    </location>
</feature>
<dbReference type="PANTHER" id="PTHR24353:SF37">
    <property type="entry name" value="CAMP-DEPENDENT PROTEIN KINASE CATALYTIC SUBUNIT PRKX"/>
    <property type="match status" value="1"/>
</dbReference>
<dbReference type="PROSITE" id="PS00888">
    <property type="entry name" value="CNMP_BINDING_1"/>
    <property type="match status" value="2"/>
</dbReference>
<keyword evidence="6" id="KW-0479">Metal-binding</keyword>
<evidence type="ECO:0000259" key="17">
    <source>
        <dbReference type="PROSITE" id="PS51746"/>
    </source>
</evidence>
<evidence type="ECO:0000313" key="19">
    <source>
        <dbReference type="Proteomes" id="UP000794436"/>
    </source>
</evidence>
<feature type="compositionally biased region" description="Polar residues" evidence="14">
    <location>
        <begin position="1064"/>
        <end position="1076"/>
    </location>
</feature>
<keyword evidence="9 13" id="KW-0067">ATP-binding</keyword>
<accession>A0A8K1CBS9</accession>
<feature type="domain" description="Cyclic nucleotide-binding" evidence="16">
    <location>
        <begin position="299"/>
        <end position="402"/>
    </location>
</feature>
<evidence type="ECO:0000256" key="2">
    <source>
        <dbReference type="ARBA" id="ARBA00022490"/>
    </source>
</evidence>
<feature type="compositionally biased region" description="Polar residues" evidence="14">
    <location>
        <begin position="932"/>
        <end position="955"/>
    </location>
</feature>
<comment type="cofactor">
    <cofactor evidence="1">
        <name>Mg(2+)</name>
        <dbReference type="ChEBI" id="CHEBI:18420"/>
    </cofactor>
</comment>
<dbReference type="FunFam" id="3.30.200.20:FF:000042">
    <property type="entry name" value="Aurora kinase A"/>
    <property type="match status" value="1"/>
</dbReference>
<dbReference type="SUPFAM" id="SSF56112">
    <property type="entry name" value="Protein kinase-like (PK-like)"/>
    <property type="match status" value="1"/>
</dbReference>
<evidence type="ECO:0000256" key="3">
    <source>
        <dbReference type="ARBA" id="ARBA00022527"/>
    </source>
</evidence>
<sequence>MGQAQSTDETRPSAARDAHDHVDVDARHSALHNEPSRPFHGLRKPSNDAVDGPHPPATSAVDESMHASRPSLDEAMPLPTRPKQRTSLSSLLFGSKRPSIEPDGSLPIPDVPMQRSNDSTHLRPSYVNALGRRKSTALALLELQRRTSVPSRSSGSSASSSYSAEEVEQLATMDDEMMASPSSSSSSSEDDDAVEAEEIEVNDWLDEVEEVEETLLTPSAKRHNQSFSSVSSTQSRGMGRGSSSRSSFPNASAQSFSSWLSSALGDEGDDDYDEYEPVQLTQFIKDNMPIYEVMRQVQLFRNLSQNQQEQVLRALKPAKFQDGEIIVQQGTRGSRFYMIAKGEAVVKKKIDGDDQERMITHLHPGHYFGELALIYDDPRTATVVAVGDVDLLYLTQEDFQRIGQVHLSLMLQQVPLLARLSARDQDAVLNRLRPANFNDGEYIVRQGEEGTRFYMITRGEAVVLEKDTRPDAKENEERELTHLYEGHVFGEMSLIFSEPRTASVRAVGPVKCLYLTKQDFDECLLSERFQRFIQEEYVEKATRRAMRLRVQQRTSNLTPKDLPNSGNTPATPAPGVVPPPAPSSPVRATETRKLVKQRLRNGQKVVNKYVIKGDLGKGTFGRVKLCQNEEDGKLYAVKIMHKTFVQRMAGKEDQLHDVLRREVAIMKKLNHRNVVKLVEVIDDPSSQKMYLVQEYVQHNLMDELTKTNGLDEEVARKYMRDLLCGMHYLHFHKVIHRDIKPENILVSAEGVAKIADFGTARMVMHENETLSDAKGTPAFMAPEMFDTNVTYTGPTVDVWSLGATLYMMVIGRPPWLADNEIVLSERVQQDELSFPPDVERTMDPHLKNLLQRMLAKNPKLRITLNECFTHAWITKEGSEPLGWATQEEKNLTVSVDESERAIENIPECIDLSFSRYLEQAHLLVKARLQGTSASSLPRPGSGQSWTPSSQGSVNGETRTPGSSSSASSSSPSRPPLEETSRIIRAWRHHRRVQLMYGHKELSDRSRELLLEQKRIAFSVDRAKATEIILPASNPNSVAGSSASLLSSGSTPSSRGRYPSSSAAQLQQQITQANLTDSPGRDRRMSSPSLTGSASRPSLTDNFSLSKKPSFGPEMEKELHSRTSFTSVSQLSDLSGGGGIVGGGIIGGGHGTPSIDETTTSGGSSVDLSSREGGSDADLLKRSLSRKKDFLMVTSEVFRDEVGDFQSRKILFQARDHDFSVASRVPANSNSGRDLGRSSSSQLKSLGSGKSMGSSSLHSVSSLSSSASAAKSAKDDIADIDLDGLDCVQVVDDGDDIDDEEESDRDRRKSSYHPSEAYSEDSDYSDVEADVDVDETFNDLICPSNHLDMATDDDEVAPMDVRETLLATSPSAADPITAPPIVQVYVSTKTRENLILRIRSGYAEAKGSRSYMEDKSCGIAECKLSEYDPSLSSAFSSIGFFAVYDGHNGDDTARFLQKELHHRFLRHSDFPRDPLTTIRDVCELVDEEILEKQNRSVPKRKRTEMEEEIHSINDDDFGEFDGFVEDEDDECHPRGTKAARTPSVDSIGSMGSSVAPEPRSALMPISFSGSAAVFAVVAKRHEEPDKPAPTTLYVANSGDCRAVLCTSHGLAVDLTKDHKASLDSERERIEASGGFVHNGRLDGVLALSRGFGDLAHKHEGHLIVTPDVYEHVVSPDDEFVLLASDGLFDVLTSQQAVNFVYRKLRAHGDVQLAAQEMVLKAQQYFTHDNISVVIVALNQDALVH</sequence>
<dbReference type="InterPro" id="IPR018490">
    <property type="entry name" value="cNMP-bd_dom_sf"/>
</dbReference>
<evidence type="ECO:0000256" key="8">
    <source>
        <dbReference type="ARBA" id="ARBA00022777"/>
    </source>
</evidence>
<dbReference type="Proteomes" id="UP000794436">
    <property type="component" value="Unassembled WGS sequence"/>
</dbReference>
<dbReference type="PROSITE" id="PS50042">
    <property type="entry name" value="CNMP_BINDING_3"/>
    <property type="match status" value="2"/>
</dbReference>
<feature type="region of interest" description="Disordered" evidence="14">
    <location>
        <begin position="1527"/>
        <end position="1551"/>
    </location>
</feature>
<evidence type="ECO:0000256" key="4">
    <source>
        <dbReference type="ARBA" id="ARBA00022535"/>
    </source>
</evidence>
<evidence type="ECO:0000256" key="10">
    <source>
        <dbReference type="ARBA" id="ARBA00022842"/>
    </source>
</evidence>
<dbReference type="FunFam" id="1.10.510.10:FF:000571">
    <property type="entry name" value="Maternal embryonic leucine zipper kinase"/>
    <property type="match status" value="1"/>
</dbReference>
<dbReference type="GO" id="GO:0046872">
    <property type="term" value="F:metal ion binding"/>
    <property type="evidence" value="ECO:0007669"/>
    <property type="project" value="UniProtKB-KW"/>
</dbReference>
<evidence type="ECO:0000256" key="5">
    <source>
        <dbReference type="ARBA" id="ARBA00022679"/>
    </source>
</evidence>
<dbReference type="Pfam" id="PF00027">
    <property type="entry name" value="cNMP_binding"/>
    <property type="match status" value="2"/>
</dbReference>
<organism evidence="18 19">
    <name type="scientific">Pythium oligandrum</name>
    <name type="common">Mycoparasitic fungus</name>
    <dbReference type="NCBI Taxonomy" id="41045"/>
    <lineage>
        <taxon>Eukaryota</taxon>
        <taxon>Sar</taxon>
        <taxon>Stramenopiles</taxon>
        <taxon>Oomycota</taxon>
        <taxon>Peronosporomycetes</taxon>
        <taxon>Pythiales</taxon>
        <taxon>Pythiaceae</taxon>
        <taxon>Pythium</taxon>
    </lineage>
</organism>
<dbReference type="GO" id="GO:0005524">
    <property type="term" value="F:ATP binding"/>
    <property type="evidence" value="ECO:0007669"/>
    <property type="project" value="UniProtKB-UniRule"/>
</dbReference>
<evidence type="ECO:0000256" key="13">
    <source>
        <dbReference type="PROSITE-ProRule" id="PRU10141"/>
    </source>
</evidence>
<keyword evidence="8" id="KW-0418">Kinase</keyword>
<keyword evidence="2" id="KW-0963">Cytoplasm</keyword>
<dbReference type="InterPro" id="IPR000595">
    <property type="entry name" value="cNMP-bd_dom"/>
</dbReference>
<dbReference type="FunFam" id="2.60.120.10:FF:000105">
    <property type="entry name" value="CAMKK/CAMKK-META protein kinase"/>
    <property type="match status" value="1"/>
</dbReference>
<dbReference type="PROSITE" id="PS50011">
    <property type="entry name" value="PROTEIN_KINASE_DOM"/>
    <property type="match status" value="1"/>
</dbReference>
<dbReference type="InterPro" id="IPR011009">
    <property type="entry name" value="Kinase-like_dom_sf"/>
</dbReference>
<feature type="region of interest" description="Disordered" evidence="14">
    <location>
        <begin position="932"/>
        <end position="977"/>
    </location>
</feature>
<feature type="compositionally biased region" description="Low complexity" evidence="14">
    <location>
        <begin position="1036"/>
        <end position="1063"/>
    </location>
</feature>
<keyword evidence="3" id="KW-0723">Serine/threonine-protein kinase</keyword>
<dbReference type="InterPro" id="IPR017441">
    <property type="entry name" value="Protein_kinase_ATP_BS"/>
</dbReference>
<feature type="domain" description="Protein kinase" evidence="15">
    <location>
        <begin position="609"/>
        <end position="873"/>
    </location>
</feature>
<dbReference type="SMART" id="SM00100">
    <property type="entry name" value="cNMP"/>
    <property type="match status" value="2"/>
</dbReference>
<dbReference type="CDD" id="cd14008">
    <property type="entry name" value="STKc_LKB1_CaMKK"/>
    <property type="match status" value="1"/>
</dbReference>
<feature type="compositionally biased region" description="Low complexity" evidence="14">
    <location>
        <begin position="148"/>
        <end position="163"/>
    </location>
</feature>
<evidence type="ECO:0000256" key="6">
    <source>
        <dbReference type="ARBA" id="ARBA00022723"/>
    </source>
</evidence>
<dbReference type="PROSITE" id="PS51746">
    <property type="entry name" value="PPM_2"/>
    <property type="match status" value="1"/>
</dbReference>
<feature type="domain" description="PPM-type phosphatase" evidence="17">
    <location>
        <begin position="1398"/>
        <end position="1736"/>
    </location>
</feature>
<keyword evidence="7 13" id="KW-0547">Nucleotide-binding</keyword>
<evidence type="ECO:0000256" key="14">
    <source>
        <dbReference type="SAM" id="MobiDB-lite"/>
    </source>
</evidence>
<feature type="region of interest" description="Disordered" evidence="14">
    <location>
        <begin position="215"/>
        <end position="251"/>
    </location>
</feature>
<protein>
    <recommendedName>
        <fullName evidence="12">cGMP-dependent protein kinase</fullName>
    </recommendedName>
</protein>
<feature type="region of interest" description="Disordered" evidence="14">
    <location>
        <begin position="1"/>
        <end position="123"/>
    </location>
</feature>
<feature type="region of interest" description="Disordered" evidence="14">
    <location>
        <begin position="145"/>
        <end position="167"/>
    </location>
</feature>
<reference evidence="18" key="1">
    <citation type="submission" date="2019-03" db="EMBL/GenBank/DDBJ databases">
        <title>Long read genome sequence of the mycoparasitic Pythium oligandrum ATCC 38472 isolated from sugarbeet rhizosphere.</title>
        <authorList>
            <person name="Gaulin E."/>
        </authorList>
    </citation>
    <scope>NUCLEOTIDE SEQUENCE</scope>
    <source>
        <strain evidence="18">ATCC 38472_TT</strain>
    </source>
</reference>
<evidence type="ECO:0000259" key="16">
    <source>
        <dbReference type="PROSITE" id="PS50042"/>
    </source>
</evidence>
<dbReference type="Pfam" id="PF00481">
    <property type="entry name" value="PP2C"/>
    <property type="match status" value="1"/>
</dbReference>
<dbReference type="GO" id="GO:0005952">
    <property type="term" value="C:cAMP-dependent protein kinase complex"/>
    <property type="evidence" value="ECO:0007669"/>
    <property type="project" value="TreeGrafter"/>
</dbReference>
<dbReference type="SUPFAM" id="SSF51206">
    <property type="entry name" value="cAMP-binding domain-like"/>
    <property type="match status" value="2"/>
</dbReference>
<dbReference type="InterPro" id="IPR018488">
    <property type="entry name" value="cNMP-bd_CS"/>
</dbReference>
<dbReference type="SUPFAM" id="SSF81606">
    <property type="entry name" value="PP2C-like"/>
    <property type="match status" value="1"/>
</dbReference>
<dbReference type="GO" id="GO:0030553">
    <property type="term" value="F:cGMP binding"/>
    <property type="evidence" value="ECO:0007669"/>
    <property type="project" value="UniProtKB-KW"/>
</dbReference>
<feature type="region of interest" description="Disordered" evidence="14">
    <location>
        <begin position="1032"/>
        <end position="1123"/>
    </location>
</feature>
<dbReference type="PRINTS" id="PR00103">
    <property type="entry name" value="CAMPKINASE"/>
</dbReference>
<dbReference type="InterPro" id="IPR000719">
    <property type="entry name" value="Prot_kinase_dom"/>
</dbReference>
<evidence type="ECO:0000256" key="11">
    <source>
        <dbReference type="ARBA" id="ARBA00022992"/>
    </source>
</evidence>
<dbReference type="Gene3D" id="1.10.510.10">
    <property type="entry name" value="Transferase(Phosphotransferase) domain 1"/>
    <property type="match status" value="1"/>
</dbReference>
<feature type="region of interest" description="Disordered" evidence="14">
    <location>
        <begin position="550"/>
        <end position="589"/>
    </location>
</feature>
<feature type="compositionally biased region" description="Low complexity" evidence="14">
    <location>
        <begin position="956"/>
        <end position="971"/>
    </location>
</feature>
<dbReference type="Pfam" id="PF00069">
    <property type="entry name" value="Pkinase"/>
    <property type="match status" value="1"/>
</dbReference>
<proteinExistence type="predicted"/>
<dbReference type="InterPro" id="IPR014710">
    <property type="entry name" value="RmlC-like_jellyroll"/>
</dbReference>
<evidence type="ECO:0000256" key="7">
    <source>
        <dbReference type="ARBA" id="ARBA00022741"/>
    </source>
</evidence>
<feature type="compositionally biased region" description="Low complexity" evidence="14">
    <location>
        <begin position="226"/>
        <end position="251"/>
    </location>
</feature>
<feature type="compositionally biased region" description="Polar residues" evidence="14">
    <location>
        <begin position="1085"/>
        <end position="1106"/>
    </location>
</feature>
<gene>
    <name evidence="18" type="ORF">Poli38472_000098</name>
</gene>
<keyword evidence="10" id="KW-0460">Magnesium</keyword>
<dbReference type="EMBL" id="SPLM01000108">
    <property type="protein sequence ID" value="TMW60056.1"/>
    <property type="molecule type" value="Genomic_DNA"/>
</dbReference>
<dbReference type="Gene3D" id="3.60.40.10">
    <property type="entry name" value="PPM-type phosphatase domain"/>
    <property type="match status" value="1"/>
</dbReference>
<feature type="domain" description="Cyclic nucleotide-binding" evidence="16">
    <location>
        <begin position="416"/>
        <end position="524"/>
    </location>
</feature>
<feature type="compositionally biased region" description="Acidic residues" evidence="14">
    <location>
        <begin position="1291"/>
        <end position="1302"/>
    </location>
</feature>
<keyword evidence="4" id="KW-0140">cGMP</keyword>
<evidence type="ECO:0000313" key="18">
    <source>
        <dbReference type="EMBL" id="TMW60056.1"/>
    </source>
</evidence>
<dbReference type="InterPro" id="IPR008271">
    <property type="entry name" value="Ser/Thr_kinase_AS"/>
</dbReference>
<dbReference type="GO" id="GO:0004691">
    <property type="term" value="F:cAMP-dependent protein kinase activity"/>
    <property type="evidence" value="ECO:0007669"/>
    <property type="project" value="TreeGrafter"/>
</dbReference>
<dbReference type="PROSITE" id="PS00108">
    <property type="entry name" value="PROTEIN_KINASE_ST"/>
    <property type="match status" value="1"/>
</dbReference>
<evidence type="ECO:0000256" key="1">
    <source>
        <dbReference type="ARBA" id="ARBA00001946"/>
    </source>
</evidence>
<dbReference type="CDD" id="cd00143">
    <property type="entry name" value="PP2Cc"/>
    <property type="match status" value="1"/>
</dbReference>
<evidence type="ECO:0000256" key="12">
    <source>
        <dbReference type="ARBA" id="ARBA00024113"/>
    </source>
</evidence>
<dbReference type="InterPro" id="IPR001932">
    <property type="entry name" value="PPM-type_phosphatase-like_dom"/>
</dbReference>
<feature type="region of interest" description="Disordered" evidence="14">
    <location>
        <begin position="1222"/>
        <end position="1259"/>
    </location>
</feature>
<feature type="compositionally biased region" description="Basic and acidic residues" evidence="14">
    <location>
        <begin position="8"/>
        <end position="28"/>
    </location>
</feature>
<dbReference type="PROSITE" id="PS00107">
    <property type="entry name" value="PROTEIN_KINASE_ATP"/>
    <property type="match status" value="1"/>
</dbReference>
<dbReference type="OrthoDB" id="68483at2759"/>
<dbReference type="PANTHER" id="PTHR24353">
    <property type="entry name" value="CYCLIC NUCLEOTIDE-DEPENDENT PROTEIN KINASE"/>
    <property type="match status" value="1"/>
</dbReference>